<evidence type="ECO:0000256" key="2">
    <source>
        <dbReference type="ARBA" id="ARBA00022908"/>
    </source>
</evidence>
<dbReference type="AlphaFoldDB" id="A0A1H2Z738"/>
<dbReference type="InterPro" id="IPR050808">
    <property type="entry name" value="Phage_Integrase"/>
</dbReference>
<evidence type="ECO:0000256" key="1">
    <source>
        <dbReference type="ARBA" id="ARBA00008857"/>
    </source>
</evidence>
<keyword evidence="2" id="KW-0229">DNA integration</keyword>
<gene>
    <name evidence="4" type="ORF">SAMN05421882_10676</name>
</gene>
<name>A0A1H2Z738_9PROT</name>
<organism evidence="4 5">
    <name type="scientific">Nitrosomonas communis</name>
    <dbReference type="NCBI Taxonomy" id="44574"/>
    <lineage>
        <taxon>Bacteria</taxon>
        <taxon>Pseudomonadati</taxon>
        <taxon>Pseudomonadota</taxon>
        <taxon>Betaproteobacteria</taxon>
        <taxon>Nitrosomonadales</taxon>
        <taxon>Nitrosomonadaceae</taxon>
        <taxon>Nitrosomonas</taxon>
    </lineage>
</organism>
<dbReference type="Gene3D" id="3.30.160.390">
    <property type="entry name" value="Integrase, DNA-binding domain"/>
    <property type="match status" value="1"/>
</dbReference>
<comment type="similarity">
    <text evidence="1">Belongs to the 'phage' integrase family.</text>
</comment>
<dbReference type="PANTHER" id="PTHR30629:SF2">
    <property type="entry name" value="PROPHAGE INTEGRASE INTS-RELATED"/>
    <property type="match status" value="1"/>
</dbReference>
<dbReference type="InterPro" id="IPR025166">
    <property type="entry name" value="Integrase_DNA_bind_dom"/>
</dbReference>
<evidence type="ECO:0000259" key="3">
    <source>
        <dbReference type="Pfam" id="PF13356"/>
    </source>
</evidence>
<dbReference type="PANTHER" id="PTHR30629">
    <property type="entry name" value="PROPHAGE INTEGRASE"/>
    <property type="match status" value="1"/>
</dbReference>
<sequence length="112" mass="12802">MLTDIAICNAQARDKPYKLTDNGGLYLLVNFVGKYWRMNYRYAGKQKTLAIGAYPAITLSAARKKRDEARNLLIKDIDPVMVKAVNKQAKNHAHENTFQVIALEWHIKQLTI</sequence>
<proteinExistence type="inferred from homology"/>
<dbReference type="Proteomes" id="UP000183454">
    <property type="component" value="Unassembled WGS sequence"/>
</dbReference>
<dbReference type="Pfam" id="PF13356">
    <property type="entry name" value="Arm-DNA-bind_3"/>
    <property type="match status" value="1"/>
</dbReference>
<feature type="domain" description="Integrase DNA-binding" evidence="3">
    <location>
        <begin position="2"/>
        <end position="83"/>
    </location>
</feature>
<protein>
    <recommendedName>
        <fullName evidence="3">Integrase DNA-binding domain-containing protein</fullName>
    </recommendedName>
</protein>
<dbReference type="GO" id="GO:0015074">
    <property type="term" value="P:DNA integration"/>
    <property type="evidence" value="ECO:0007669"/>
    <property type="project" value="UniProtKB-KW"/>
</dbReference>
<dbReference type="EMBL" id="FNNH01000067">
    <property type="protein sequence ID" value="SDX13161.1"/>
    <property type="molecule type" value="Genomic_DNA"/>
</dbReference>
<dbReference type="InterPro" id="IPR038488">
    <property type="entry name" value="Integrase_DNA-bd_sf"/>
</dbReference>
<reference evidence="4 5" key="1">
    <citation type="submission" date="2016-10" db="EMBL/GenBank/DDBJ databases">
        <authorList>
            <person name="de Groot N.N."/>
        </authorList>
    </citation>
    <scope>NUCLEOTIDE SEQUENCE [LARGE SCALE GENOMIC DNA]</scope>
    <source>
        <strain evidence="4 5">Nm110</strain>
    </source>
</reference>
<evidence type="ECO:0000313" key="4">
    <source>
        <dbReference type="EMBL" id="SDX13161.1"/>
    </source>
</evidence>
<evidence type="ECO:0000313" key="5">
    <source>
        <dbReference type="Proteomes" id="UP000183454"/>
    </source>
</evidence>
<accession>A0A1H2Z738</accession>
<dbReference type="RefSeq" id="WP_074668141.1">
    <property type="nucleotide sequence ID" value="NZ_FNNH01000067.1"/>
</dbReference>